<evidence type="ECO:0000259" key="1">
    <source>
        <dbReference type="Pfam" id="PF01823"/>
    </source>
</evidence>
<name>A0A0C1FGA7_9SPHI</name>
<evidence type="ECO:0000313" key="2">
    <source>
        <dbReference type="EMBL" id="KIA90838.1"/>
    </source>
</evidence>
<dbReference type="Pfam" id="PF01823">
    <property type="entry name" value="MACPF"/>
    <property type="match status" value="1"/>
</dbReference>
<protein>
    <recommendedName>
        <fullName evidence="1">MACPF domain-containing protein</fullName>
    </recommendedName>
</protein>
<dbReference type="Proteomes" id="UP000031246">
    <property type="component" value="Unassembled WGS sequence"/>
</dbReference>
<keyword evidence="3" id="KW-1185">Reference proteome</keyword>
<proteinExistence type="predicted"/>
<sequence>MKRTILALALVATLAACKKNPDETPNPSPEEKLSPDIAFTVNGATKDPQLLYPPSETFNYLGFGYDVTDKFNDETSVRASVVDIPAYDVSASYMVNIARGTEGSWTTIQAENAADLSAKFSRLYEATDGLKLFGNTIDKFPGSDITDKKYVYGYYSYYMIWKRYNFWDDQKRVNNFLTADFKRDIALLSAEQLVEKYGTHVLNDIKIGSKFDVLYQAEAPDNGRRGAIIMEGLRYTLKRTFGLPSGYLDEPKLRDLNDNASAKIYYLSTGGDINKLKPENINNRVILNLNNWVASTTEDKARFIGASDDGLVPIYNFINDSVKKAEVKAYIEQYFAAKAVKLKN</sequence>
<dbReference type="OrthoDB" id="1038436at2"/>
<dbReference type="PROSITE" id="PS51257">
    <property type="entry name" value="PROKAR_LIPOPROTEIN"/>
    <property type="match status" value="1"/>
</dbReference>
<accession>A0A0C1FGA7</accession>
<feature type="domain" description="MACPF" evidence="1">
    <location>
        <begin position="184"/>
        <end position="334"/>
    </location>
</feature>
<dbReference type="RefSeq" id="WP_039482284.1">
    <property type="nucleotide sequence ID" value="NZ_JSYN01000039.1"/>
</dbReference>
<dbReference type="InterPro" id="IPR020864">
    <property type="entry name" value="MACPF"/>
</dbReference>
<gene>
    <name evidence="2" type="ORF">OC25_24485</name>
</gene>
<reference evidence="2 3" key="1">
    <citation type="submission" date="2014-10" db="EMBL/GenBank/DDBJ databases">
        <title>Pedobacter Kyungheensis.</title>
        <authorList>
            <person name="Anderson B.M."/>
            <person name="Newman J.D."/>
        </authorList>
    </citation>
    <scope>NUCLEOTIDE SEQUENCE [LARGE SCALE GENOMIC DNA]</scope>
    <source>
        <strain evidence="2 3">KACC 16221</strain>
    </source>
</reference>
<dbReference type="AlphaFoldDB" id="A0A0C1FGA7"/>
<evidence type="ECO:0000313" key="3">
    <source>
        <dbReference type="Proteomes" id="UP000031246"/>
    </source>
</evidence>
<organism evidence="2 3">
    <name type="scientific">Pedobacter kyungheensis</name>
    <dbReference type="NCBI Taxonomy" id="1069985"/>
    <lineage>
        <taxon>Bacteria</taxon>
        <taxon>Pseudomonadati</taxon>
        <taxon>Bacteroidota</taxon>
        <taxon>Sphingobacteriia</taxon>
        <taxon>Sphingobacteriales</taxon>
        <taxon>Sphingobacteriaceae</taxon>
        <taxon>Pedobacter</taxon>
    </lineage>
</organism>
<comment type="caution">
    <text evidence="2">The sequence shown here is derived from an EMBL/GenBank/DDBJ whole genome shotgun (WGS) entry which is preliminary data.</text>
</comment>
<dbReference type="EMBL" id="JSYN01000039">
    <property type="protein sequence ID" value="KIA90838.1"/>
    <property type="molecule type" value="Genomic_DNA"/>
</dbReference>